<dbReference type="OrthoDB" id="532464at2759"/>
<accession>A0A2J8AE22</accession>
<evidence type="ECO:0000256" key="1">
    <source>
        <dbReference type="SAM" id="MobiDB-lite"/>
    </source>
</evidence>
<evidence type="ECO:0000313" key="2">
    <source>
        <dbReference type="EMBL" id="PNH10763.1"/>
    </source>
</evidence>
<feature type="compositionally biased region" description="Low complexity" evidence="1">
    <location>
        <begin position="167"/>
        <end position="188"/>
    </location>
</feature>
<proteinExistence type="predicted"/>
<evidence type="ECO:0000313" key="3">
    <source>
        <dbReference type="Proteomes" id="UP000236333"/>
    </source>
</evidence>
<organism evidence="2 3">
    <name type="scientific">Tetrabaena socialis</name>
    <dbReference type="NCBI Taxonomy" id="47790"/>
    <lineage>
        <taxon>Eukaryota</taxon>
        <taxon>Viridiplantae</taxon>
        <taxon>Chlorophyta</taxon>
        <taxon>core chlorophytes</taxon>
        <taxon>Chlorophyceae</taxon>
        <taxon>CS clade</taxon>
        <taxon>Chlamydomonadales</taxon>
        <taxon>Tetrabaenaceae</taxon>
        <taxon>Tetrabaena</taxon>
    </lineage>
</organism>
<dbReference type="Proteomes" id="UP000236333">
    <property type="component" value="Unassembled WGS sequence"/>
</dbReference>
<dbReference type="EMBL" id="PGGS01000047">
    <property type="protein sequence ID" value="PNH10763.1"/>
    <property type="molecule type" value="Genomic_DNA"/>
</dbReference>
<gene>
    <name evidence="2" type="ORF">TSOC_002470</name>
</gene>
<feature type="region of interest" description="Disordered" evidence="1">
    <location>
        <begin position="164"/>
        <end position="195"/>
    </location>
</feature>
<name>A0A2J8AE22_9CHLO</name>
<reference evidence="2 3" key="1">
    <citation type="journal article" date="2017" name="Mol. Biol. Evol.">
        <title>The 4-celled Tetrabaena socialis nuclear genome reveals the essential components for genetic control of cell number at the origin of multicellularity in the volvocine lineage.</title>
        <authorList>
            <person name="Featherston J."/>
            <person name="Arakaki Y."/>
            <person name="Hanschen E.R."/>
            <person name="Ferris P.J."/>
            <person name="Michod R.E."/>
            <person name="Olson B.J.S.C."/>
            <person name="Nozaki H."/>
            <person name="Durand P.M."/>
        </authorList>
    </citation>
    <scope>NUCLEOTIDE SEQUENCE [LARGE SCALE GENOMIC DNA]</scope>
    <source>
        <strain evidence="2 3">NIES-571</strain>
    </source>
</reference>
<protein>
    <submittedName>
        <fullName evidence="2">Uncharacterized protein</fullName>
    </submittedName>
</protein>
<dbReference type="AlphaFoldDB" id="A0A2J8AE22"/>
<keyword evidence="3" id="KW-1185">Reference proteome</keyword>
<sequence length="195" mass="20727">MAPTNAPKKKKAKKKAIAASSFSYVPLHIGLKPSLYVKICCSALPHLNFEWPMVPTELTLGSIKDAIIRRHGGGISNIIIYKESVGPEIRGTWAPGAGHLGRLGQEIRRVLPGGEGLPLPPVTLCYDFSPACSHDSILSCEPDVLEPKHIPDLKLYRKLTNPGGLEAASPAPAGPQSTAAAAALLPTPSRGRFTK</sequence>
<comment type="caution">
    <text evidence="2">The sequence shown here is derived from an EMBL/GenBank/DDBJ whole genome shotgun (WGS) entry which is preliminary data.</text>
</comment>